<dbReference type="InterPro" id="IPR002937">
    <property type="entry name" value="Amino_oxidase"/>
</dbReference>
<gene>
    <name evidence="2" type="ORF">IAD20_03280</name>
</gene>
<evidence type="ECO:0000259" key="1">
    <source>
        <dbReference type="Pfam" id="PF01593"/>
    </source>
</evidence>
<dbReference type="GO" id="GO:0050660">
    <property type="term" value="F:flavin adenine dinucleotide binding"/>
    <property type="evidence" value="ECO:0007669"/>
    <property type="project" value="TreeGrafter"/>
</dbReference>
<dbReference type="SUPFAM" id="SSF51971">
    <property type="entry name" value="Nucleotide-binding domain"/>
    <property type="match status" value="1"/>
</dbReference>
<dbReference type="Proteomes" id="UP000824107">
    <property type="component" value="Unassembled WGS sequence"/>
</dbReference>
<dbReference type="PANTHER" id="PTHR21197:SF0">
    <property type="entry name" value="UDP-GALACTOPYRANOSE MUTASE"/>
    <property type="match status" value="1"/>
</dbReference>
<dbReference type="Gene3D" id="3.50.50.60">
    <property type="entry name" value="FAD/NAD(P)-binding domain"/>
    <property type="match status" value="1"/>
</dbReference>
<dbReference type="GO" id="GO:0008767">
    <property type="term" value="F:UDP-galactopyranose mutase activity"/>
    <property type="evidence" value="ECO:0007669"/>
    <property type="project" value="TreeGrafter"/>
</dbReference>
<dbReference type="InterPro" id="IPR036188">
    <property type="entry name" value="FAD/NAD-bd_sf"/>
</dbReference>
<protein>
    <submittedName>
        <fullName evidence="2">FAD-dependent oxidoreductase</fullName>
    </submittedName>
</protein>
<name>A0A9D1M3Q6_9PROT</name>
<comment type="caution">
    <text evidence="2">The sequence shown here is derived from an EMBL/GenBank/DDBJ whole genome shotgun (WGS) entry which is preliminary data.</text>
</comment>
<dbReference type="Pfam" id="PF01593">
    <property type="entry name" value="Amino_oxidase"/>
    <property type="match status" value="1"/>
</dbReference>
<dbReference type="PANTHER" id="PTHR21197">
    <property type="entry name" value="UDP-GALACTOPYRANOSE MUTASE"/>
    <property type="match status" value="1"/>
</dbReference>
<proteinExistence type="predicted"/>
<dbReference type="GO" id="GO:0005829">
    <property type="term" value="C:cytosol"/>
    <property type="evidence" value="ECO:0007669"/>
    <property type="project" value="TreeGrafter"/>
</dbReference>
<reference evidence="2" key="1">
    <citation type="submission" date="2020-10" db="EMBL/GenBank/DDBJ databases">
        <authorList>
            <person name="Gilroy R."/>
        </authorList>
    </citation>
    <scope>NUCLEOTIDE SEQUENCE</scope>
    <source>
        <strain evidence="2">ChiW3-316</strain>
    </source>
</reference>
<dbReference type="EMBL" id="DVNC01000022">
    <property type="protein sequence ID" value="HIU53085.1"/>
    <property type="molecule type" value="Genomic_DNA"/>
</dbReference>
<feature type="domain" description="Amine oxidase" evidence="1">
    <location>
        <begin position="207"/>
        <end position="309"/>
    </location>
</feature>
<sequence length="413" mass="48426">MTYEYLILGAGITGLTLLKKMRQKGINNILALEAEKEAGGLCRSFYVEGHVVDIGGHFFQTKYKEVEDFIFASFPKEKMYKIDPRISKISIEGMDVDYPLESNLWQLPVDKQIKYLISVIRNGEALGKPEPKNYEEWIRWKLGDMICDNYLLPYNTKLWGVTPDELDVDWIYKIPRVEVEEVLRYSLERQQDVEKYPCHNRPYYPLSGGYGRVMEAIAKDELQNIKFNTKVTKLHFDENEQVWVINEEYKAKNVINTTPWPDLYEAMGRPEAIREQINKIKYNKVVVSLFETDDNPTNYHWRYRPEMEQQHHRELYISNFVKDSKNYGVFTETNANRFDANKVTFKGRNLFNYTTPAAYPIPLVGRTAAITAILDYFKPKHLYGVGRWGEHQHHNHDICIKHALDFVDNLQAS</sequence>
<evidence type="ECO:0000313" key="2">
    <source>
        <dbReference type="EMBL" id="HIU53085.1"/>
    </source>
</evidence>
<evidence type="ECO:0000313" key="3">
    <source>
        <dbReference type="Proteomes" id="UP000824107"/>
    </source>
</evidence>
<organism evidence="2 3">
    <name type="scientific">Candidatus Scatocola faecipullorum</name>
    <dbReference type="NCBI Taxonomy" id="2840917"/>
    <lineage>
        <taxon>Bacteria</taxon>
        <taxon>Pseudomonadati</taxon>
        <taxon>Pseudomonadota</taxon>
        <taxon>Alphaproteobacteria</taxon>
        <taxon>Rhodospirillales</taxon>
        <taxon>Rhodospirillaceae</taxon>
        <taxon>Rhodospirillaceae incertae sedis</taxon>
        <taxon>Candidatus Scatocola</taxon>
    </lineage>
</organism>
<dbReference type="GO" id="GO:0016491">
    <property type="term" value="F:oxidoreductase activity"/>
    <property type="evidence" value="ECO:0007669"/>
    <property type="project" value="InterPro"/>
</dbReference>
<dbReference type="AlphaFoldDB" id="A0A9D1M3Q6"/>
<accession>A0A9D1M3Q6</accession>
<dbReference type="Pfam" id="PF13450">
    <property type="entry name" value="NAD_binding_8"/>
    <property type="match status" value="1"/>
</dbReference>
<reference evidence="2" key="2">
    <citation type="journal article" date="2021" name="PeerJ">
        <title>Extensive microbial diversity within the chicken gut microbiome revealed by metagenomics and culture.</title>
        <authorList>
            <person name="Gilroy R."/>
            <person name="Ravi A."/>
            <person name="Getino M."/>
            <person name="Pursley I."/>
            <person name="Horton D.L."/>
            <person name="Alikhan N.F."/>
            <person name="Baker D."/>
            <person name="Gharbi K."/>
            <person name="Hall N."/>
            <person name="Watson M."/>
            <person name="Adriaenssens E.M."/>
            <person name="Foster-Nyarko E."/>
            <person name="Jarju S."/>
            <person name="Secka A."/>
            <person name="Antonio M."/>
            <person name="Oren A."/>
            <person name="Chaudhuri R.R."/>
            <person name="La Ragione R."/>
            <person name="Hildebrand F."/>
            <person name="Pallen M.J."/>
        </authorList>
    </citation>
    <scope>NUCLEOTIDE SEQUENCE</scope>
    <source>
        <strain evidence="2">ChiW3-316</strain>
    </source>
</reference>